<reference evidence="1" key="1">
    <citation type="submission" date="2021-06" db="EMBL/GenBank/DDBJ databases">
        <title>Updating the genus Pseudomonas: Description of 43 new species and partition of the Pseudomonas putida group.</title>
        <authorList>
            <person name="Girard L."/>
            <person name="Lood C."/>
            <person name="Vandamme P."/>
            <person name="Rokni-Zadeh H."/>
            <person name="Van Noort V."/>
            <person name="Hofte M."/>
            <person name="Lavigne R."/>
            <person name="De Mot R."/>
        </authorList>
    </citation>
    <scope>NUCLEOTIDE SEQUENCE</scope>
    <source>
        <strain evidence="1">SWRI79</strain>
    </source>
</reference>
<evidence type="ECO:0008006" key="3">
    <source>
        <dbReference type="Google" id="ProtNLM"/>
    </source>
</evidence>
<dbReference type="RefSeq" id="WP_217858320.1">
    <property type="nucleotide sequence ID" value="NZ_JAHSTV010000013.1"/>
</dbReference>
<comment type="caution">
    <text evidence="1">The sequence shown here is derived from an EMBL/GenBank/DDBJ whole genome shotgun (WGS) entry which is preliminary data.</text>
</comment>
<organism evidence="1 2">
    <name type="scientific">Pseudomonas farris</name>
    <dbReference type="NCBI Taxonomy" id="2841207"/>
    <lineage>
        <taxon>Bacteria</taxon>
        <taxon>Pseudomonadati</taxon>
        <taxon>Pseudomonadota</taxon>
        <taxon>Gammaproteobacteria</taxon>
        <taxon>Pseudomonadales</taxon>
        <taxon>Pseudomonadaceae</taxon>
        <taxon>Pseudomonas</taxon>
    </lineage>
</organism>
<sequence>MEDAIRRSVERQFPELTGGYHLPRFARVVAVADAPAGAGICDDFRPRYAVDIEVLGPDGEPDPQLPQLAGVPLPLPTGGEEMGLYAFPEEGTQVVVCFAYGLPSKPYIQTILPHGLSMPKVPKGDQVWQHSEAAQQRVDADGNWLRQTDGKIQDKAIEREVEALDNREQFQSHTQTIDDHSTESVGGIKKIEALGAMKLLSGGSASLAAVDDLHQATGRDLNLVVGQKHNATVGGDMQEKIQGLRKSVAGISQRMQAPKNWIGSEDTNLFQVMCDLLELIEQMNIQIAGHVHASSPPPANAEVFTSASANAKKLAITVKKITL</sequence>
<evidence type="ECO:0000313" key="1">
    <source>
        <dbReference type="EMBL" id="MBV4466610.1"/>
    </source>
</evidence>
<proteinExistence type="predicted"/>
<keyword evidence="2" id="KW-1185">Reference proteome</keyword>
<protein>
    <recommendedName>
        <fullName evidence="3">Gp5/Type VI secretion system Vgr protein OB-fold domain-containing protein</fullName>
    </recommendedName>
</protein>
<dbReference type="Proteomes" id="UP000886900">
    <property type="component" value="Unassembled WGS sequence"/>
</dbReference>
<dbReference type="EMBL" id="JAHSTV010000013">
    <property type="protein sequence ID" value="MBV4466610.1"/>
    <property type="molecule type" value="Genomic_DNA"/>
</dbReference>
<accession>A0ABS6Q1L5</accession>
<gene>
    <name evidence="1" type="ORF">KVG95_25170</name>
</gene>
<evidence type="ECO:0000313" key="2">
    <source>
        <dbReference type="Proteomes" id="UP000886900"/>
    </source>
</evidence>
<name>A0ABS6Q1L5_9PSED</name>